<feature type="non-terminal residue" evidence="1">
    <location>
        <position position="165"/>
    </location>
</feature>
<dbReference type="InterPro" id="IPR051320">
    <property type="entry name" value="Viral_Replic_Matur_Polypro"/>
</dbReference>
<comment type="caution">
    <text evidence="1">The sequence shown here is derived from an EMBL/GenBank/DDBJ whole genome shotgun (WGS) entry which is preliminary data.</text>
</comment>
<dbReference type="PANTHER" id="PTHR33064:SF37">
    <property type="entry name" value="RIBONUCLEASE H"/>
    <property type="match status" value="1"/>
</dbReference>
<dbReference type="Proteomes" id="UP000198211">
    <property type="component" value="Unassembled WGS sequence"/>
</dbReference>
<dbReference type="InterPro" id="IPR043128">
    <property type="entry name" value="Rev_trsase/Diguanyl_cyclase"/>
</dbReference>
<sequence>MTVFKRNIPAPTQMSPVIGRSSYIDDIAHGAPTWDALCADLDALLFAKSEFGKLFIPYLSHEISAEGTRATPKIAKSIQDLPFPTTMKGVQSIAKGVQDLPFPTTMKGVQSFLGSLNYYHKFIEDYPVIAASLYEPSDDQVRSGRDLFRAKQVFEILKHKIVSTP</sequence>
<evidence type="ECO:0000313" key="2">
    <source>
        <dbReference type="Proteomes" id="UP000198211"/>
    </source>
</evidence>
<evidence type="ECO:0000313" key="1">
    <source>
        <dbReference type="EMBL" id="OWY95369.1"/>
    </source>
</evidence>
<dbReference type="InterPro" id="IPR043502">
    <property type="entry name" value="DNA/RNA_pol_sf"/>
</dbReference>
<accession>A0A225UT71</accession>
<protein>
    <recommendedName>
        <fullName evidence="3">Reverse transcriptase</fullName>
    </recommendedName>
</protein>
<organism evidence="1 2">
    <name type="scientific">Phytophthora megakarya</name>
    <dbReference type="NCBI Taxonomy" id="4795"/>
    <lineage>
        <taxon>Eukaryota</taxon>
        <taxon>Sar</taxon>
        <taxon>Stramenopiles</taxon>
        <taxon>Oomycota</taxon>
        <taxon>Peronosporomycetes</taxon>
        <taxon>Peronosporales</taxon>
        <taxon>Peronosporaceae</taxon>
        <taxon>Phytophthora</taxon>
    </lineage>
</organism>
<dbReference type="PANTHER" id="PTHR33064">
    <property type="entry name" value="POL PROTEIN"/>
    <property type="match status" value="1"/>
</dbReference>
<dbReference type="AlphaFoldDB" id="A0A225UT71"/>
<reference evidence="2" key="1">
    <citation type="submission" date="2017-03" db="EMBL/GenBank/DDBJ databases">
        <title>Phytopthora megakarya and P. palmivora, two closely related causual agents of cacao black pod achieved similar genome size and gene model numbers by different mechanisms.</title>
        <authorList>
            <person name="Ali S."/>
            <person name="Shao J."/>
            <person name="Larry D.J."/>
            <person name="Kronmiller B."/>
            <person name="Shen D."/>
            <person name="Strem M.D."/>
            <person name="Melnick R.L."/>
            <person name="Guiltinan M.J."/>
            <person name="Tyler B.M."/>
            <person name="Meinhardt L.W."/>
            <person name="Bailey B.A."/>
        </authorList>
    </citation>
    <scope>NUCLEOTIDE SEQUENCE [LARGE SCALE GENOMIC DNA]</scope>
    <source>
        <strain evidence="2">zdho120</strain>
    </source>
</reference>
<name>A0A225UT71_9STRA</name>
<dbReference type="SUPFAM" id="SSF56672">
    <property type="entry name" value="DNA/RNA polymerases"/>
    <property type="match status" value="1"/>
</dbReference>
<dbReference type="Gene3D" id="3.30.70.270">
    <property type="match status" value="1"/>
</dbReference>
<dbReference type="EMBL" id="NBNE01013022">
    <property type="protein sequence ID" value="OWY95369.1"/>
    <property type="molecule type" value="Genomic_DNA"/>
</dbReference>
<dbReference type="OrthoDB" id="115144at2759"/>
<proteinExistence type="predicted"/>
<keyword evidence="2" id="KW-1185">Reference proteome</keyword>
<gene>
    <name evidence="1" type="ORF">PHMEG_00034645</name>
</gene>
<evidence type="ECO:0008006" key="3">
    <source>
        <dbReference type="Google" id="ProtNLM"/>
    </source>
</evidence>